<dbReference type="HOGENOM" id="CLU_153213_0_0_0"/>
<evidence type="ECO:0000313" key="2">
    <source>
        <dbReference type="EMBL" id="ABS61478.1"/>
    </source>
</evidence>
<dbReference type="Pfam" id="PF16552">
    <property type="entry name" value="OAM_alpha"/>
    <property type="match status" value="1"/>
</dbReference>
<dbReference type="EMBL" id="CP000771">
    <property type="protein sequence ID" value="ABS61478.1"/>
    <property type="molecule type" value="Genomic_DNA"/>
</dbReference>
<keyword evidence="3" id="KW-1185">Reference proteome</keyword>
<evidence type="ECO:0000313" key="3">
    <source>
        <dbReference type="Proteomes" id="UP000002415"/>
    </source>
</evidence>
<dbReference type="eggNOG" id="ENOG5032S0N">
    <property type="taxonomic scope" value="Bacteria"/>
</dbReference>
<accession>A7HNJ5</accession>
<dbReference type="STRING" id="381764.Fnod_1643"/>
<dbReference type="InterPro" id="IPR016176">
    <property type="entry name" value="Cbl-dep_enz_cat"/>
</dbReference>
<dbReference type="InterPro" id="IPR015130">
    <property type="entry name" value="Lys-AminoMut_A"/>
</dbReference>
<dbReference type="Gene3D" id="1.10.8.1000">
    <property type="entry name" value="Ornithine 4,5 aminomutase S component, alpha subunit-like"/>
    <property type="match status" value="1"/>
</dbReference>
<reference evidence="2 3" key="2">
    <citation type="journal article" date="2009" name="Proc. Natl. Acad. Sci. U.S.A.">
        <title>On the chimeric nature, thermophilic origin, and phylogenetic placement of the Thermotogales.</title>
        <authorList>
            <person name="Zhaxybayeva O."/>
            <person name="Swithers K.S."/>
            <person name="Lapierre P."/>
            <person name="Fournier G.P."/>
            <person name="Bickhart D.M."/>
            <person name="DeBoy R.T."/>
            <person name="Nelson K.E."/>
            <person name="Nesbo C.L."/>
            <person name="Doolittle W.F."/>
            <person name="Gogarten J.P."/>
            <person name="Noll K.M."/>
        </authorList>
    </citation>
    <scope>NUCLEOTIDE SEQUENCE [LARGE SCALE GENOMIC DNA]</scope>
    <source>
        <strain evidence="3">ATCC 35602 / DSM 5306 / Rt17-B1</strain>
    </source>
</reference>
<dbReference type="GO" id="GO:0031419">
    <property type="term" value="F:cobalamin binding"/>
    <property type="evidence" value="ECO:0007669"/>
    <property type="project" value="InterPro"/>
</dbReference>
<dbReference type="SUPFAM" id="SSF51703">
    <property type="entry name" value="Cobalamin (vitamin B12)-dependent enzymes"/>
    <property type="match status" value="1"/>
</dbReference>
<proteinExistence type="predicted"/>
<dbReference type="RefSeq" id="WP_011994769.1">
    <property type="nucleotide sequence ID" value="NC_009718.1"/>
</dbReference>
<sequence>MKPRPDDFVERSKHLQNMTDEELNAYFWSLVEKIVDPLVELARTHTSPSIERSVLLRMGFNSIEAKKLVDMIFEKGLLGKGAGHIVWRIAKEHNIDYIEAGRRMINGQYWDDVDRIFKGINKGAVSK</sequence>
<protein>
    <recommendedName>
        <fullName evidence="1">D-Lysine 5,6-aminomutase alpha subunit domain-containing protein</fullName>
    </recommendedName>
</protein>
<dbReference type="AlphaFoldDB" id="A7HNJ5"/>
<dbReference type="Proteomes" id="UP000002415">
    <property type="component" value="Chromosome"/>
</dbReference>
<dbReference type="KEGG" id="fno:Fnod_1643"/>
<evidence type="ECO:0000259" key="1">
    <source>
        <dbReference type="Pfam" id="PF16552"/>
    </source>
</evidence>
<organism evidence="2 3">
    <name type="scientific">Fervidobacterium nodosum (strain ATCC 35602 / DSM 5306 / Rt17-B1)</name>
    <dbReference type="NCBI Taxonomy" id="381764"/>
    <lineage>
        <taxon>Bacteria</taxon>
        <taxon>Thermotogati</taxon>
        <taxon>Thermotogota</taxon>
        <taxon>Thermotogae</taxon>
        <taxon>Thermotogales</taxon>
        <taxon>Fervidobacteriaceae</taxon>
        <taxon>Fervidobacterium</taxon>
    </lineage>
</organism>
<dbReference type="OrthoDB" id="5147116at2"/>
<feature type="domain" description="D-Lysine 5,6-aminomutase alpha subunit" evidence="1">
    <location>
        <begin position="4"/>
        <end position="117"/>
    </location>
</feature>
<dbReference type="GO" id="GO:0003824">
    <property type="term" value="F:catalytic activity"/>
    <property type="evidence" value="ECO:0007669"/>
    <property type="project" value="InterPro"/>
</dbReference>
<name>A7HNJ5_FERNB</name>
<dbReference type="Gene3D" id="6.10.250.2220">
    <property type="match status" value="1"/>
</dbReference>
<reference evidence="2 3" key="1">
    <citation type="submission" date="2007-07" db="EMBL/GenBank/DDBJ databases">
        <title>Complete sequence of Fervidobacterium nodosum Rt17-B1.</title>
        <authorList>
            <consortium name="US DOE Joint Genome Institute"/>
            <person name="Copeland A."/>
            <person name="Lucas S."/>
            <person name="Lapidus A."/>
            <person name="Barry K."/>
            <person name="Glavina del Rio T."/>
            <person name="Dalin E."/>
            <person name="Tice H."/>
            <person name="Pitluck S."/>
            <person name="Saunders E."/>
            <person name="Brettin T."/>
            <person name="Bruce D."/>
            <person name="Detter J.C."/>
            <person name="Han C."/>
            <person name="Schmutz J."/>
            <person name="Larimer F."/>
            <person name="Land M."/>
            <person name="Hauser L."/>
            <person name="Kyrpides N."/>
            <person name="Mikhailova N."/>
            <person name="Nelson K."/>
            <person name="Gogarten J.P."/>
            <person name="Noll K."/>
            <person name="Richardson P."/>
        </authorList>
    </citation>
    <scope>NUCLEOTIDE SEQUENCE [LARGE SCALE GENOMIC DNA]</scope>
    <source>
        <strain evidence="3">ATCC 35602 / DSM 5306 / Rt17-B1</strain>
    </source>
</reference>
<gene>
    <name evidence="2" type="ordered locus">Fnod_1643</name>
</gene>